<dbReference type="SMART" id="SM00387">
    <property type="entry name" value="HATPase_c"/>
    <property type="match status" value="1"/>
</dbReference>
<feature type="modified residue" description="4-aspartylphosphate" evidence="6">
    <location>
        <position position="1205"/>
    </location>
</feature>
<evidence type="ECO:0000256" key="2">
    <source>
        <dbReference type="ARBA" id="ARBA00012438"/>
    </source>
</evidence>
<dbReference type="SMART" id="SM00388">
    <property type="entry name" value="HisKA"/>
    <property type="match status" value="1"/>
</dbReference>
<evidence type="ECO:0000256" key="5">
    <source>
        <dbReference type="ARBA" id="ARBA00022777"/>
    </source>
</evidence>
<dbReference type="PANTHER" id="PTHR43304:SF1">
    <property type="entry name" value="PAC DOMAIN-CONTAINING PROTEIN"/>
    <property type="match status" value="1"/>
</dbReference>
<dbReference type="Pfam" id="PF00072">
    <property type="entry name" value="Response_reg"/>
    <property type="match status" value="1"/>
</dbReference>
<dbReference type="CDD" id="cd00082">
    <property type="entry name" value="HisKA"/>
    <property type="match status" value="1"/>
</dbReference>
<dbReference type="Pfam" id="PF08448">
    <property type="entry name" value="PAS_4"/>
    <property type="match status" value="1"/>
</dbReference>
<dbReference type="SUPFAM" id="SSF47384">
    <property type="entry name" value="Homodimeric domain of signal transducing histidine kinase"/>
    <property type="match status" value="1"/>
</dbReference>
<proteinExistence type="predicted"/>
<dbReference type="SUPFAM" id="SSF55781">
    <property type="entry name" value="GAF domain-like"/>
    <property type="match status" value="1"/>
</dbReference>
<evidence type="ECO:0000256" key="7">
    <source>
        <dbReference type="SAM" id="Coils"/>
    </source>
</evidence>
<dbReference type="Pfam" id="PF02518">
    <property type="entry name" value="HATPase_c"/>
    <property type="match status" value="1"/>
</dbReference>
<dbReference type="PANTHER" id="PTHR43304">
    <property type="entry name" value="PHYTOCHROME-LIKE PROTEIN CPH1"/>
    <property type="match status" value="1"/>
</dbReference>
<sequence>MRASPDNPHAAEFAQLRRWKAELEAEVARLRGQLEKAGNPANTVSMDEIPQHAPAASLNAALKQINAELRLSQAELQRSFELHRLILESATDYAIFSMDLSGKVISWNEGARRILGWEESEILGQAGSIIFTPEDRAAAAPDHEMNTALECGQAADERWHVRKDGSRFWARGQMMPLRDGEVRGFLKILRDRTEEYRSHEEARLAEARARDLLASMGEAFIAMDRDFRIIQVNGRAAELEGRSREDLLGRAYWEFWPTSIDTSLEAACRRCMLERVPVTLENHSVSGQRDVWFETRIYPTADGIAVFYRDISDRKRDEHVLRMRARRLEIVSETAARLLSARDPDDVLTPLFRSLSEEFGIDASFSYVMDEADGALRLAACFGLSPDAETAVARLNMDDSSVCSHVAQTRQSLHINDVQATDHPRLSIIRRQGFRAYVAFPLLAAERLLGTLSFGTRSRDRFSEADLAFFGTLTQQVAAVRERLRSETELRQQTDLLAAITENAAEALFLMDHEGRITFANPAAEAMFGWQRGELLGHVLHDLLHHHHEDGNFFPAAECPLVQALSSGEVLRGHEDVFFCKSGETVDVACSNAPIVAEDKVTGAVLVVHDITERKRAVRALAASEARLRESEGRFRLLAASSPAIVWLGHRDGTLSYLNDAWYEYTGLTAEESLPLGWERILHPEDAGTLLTAWEKARSEGSIYAVDCRFRRHDGTYRWFQIRGTPVRDTGGEVTAWLGNNTDIHDRRTLEDSLLDLNEVLEARVAERTADRDRMWRLSTDIMLLARFDASITAVNPAWQTLLGWSETDLLGTHFLDLVHPEDREATLAAVGRLAEGLRVLRFENRYRHRDGSDRWISWTAVPDENFIHAVGRDITAEKAAAEELERAQEQLRQSHKMEAVGQLTGGLAHDFNNLLTGITGSLDLLEFRIAQRQTQDLSRYLDAARSSAQRAATLTHRLLAFSRRQTLDPKPTNVAKLVASMEDLIRRSVGPAIQVEAAIPMDLWTTLCDPNQLENALLNLALNSRDAMPGGGRLTIEAVNKSLGDPGAARLRGVDPGEYVMVSVTDTGTGMPPEVAERAFEPFYTTKPLGQGTGLGLSMVYGFAQQSGGRVRIASQVGRGTGVHIYLPRYVGEVHADVNTETPAEALGARTGEVVLVVDDEPVIRMLVTEVLEELGYAAIEAADGPEGLRVLQSHQRVDLLVTDVGLPGGMNGRQLADAARQQRPGLKVLFITGYAENAVIGKTSLEPGMQVVTKPFAMQALATRIRDMIEKD</sequence>
<evidence type="ECO:0000259" key="10">
    <source>
        <dbReference type="PROSITE" id="PS50112"/>
    </source>
</evidence>
<dbReference type="InterPro" id="IPR013655">
    <property type="entry name" value="PAS_fold_3"/>
</dbReference>
<feature type="domain" description="PAS" evidence="10">
    <location>
        <begin position="205"/>
        <end position="250"/>
    </location>
</feature>
<dbReference type="Pfam" id="PF13426">
    <property type="entry name" value="PAS_9"/>
    <property type="match status" value="1"/>
</dbReference>
<dbReference type="InterPro" id="IPR000014">
    <property type="entry name" value="PAS"/>
</dbReference>
<dbReference type="InterPro" id="IPR013767">
    <property type="entry name" value="PAS_fold"/>
</dbReference>
<dbReference type="InterPro" id="IPR036890">
    <property type="entry name" value="HATPase_C_sf"/>
</dbReference>
<dbReference type="InterPro" id="IPR029016">
    <property type="entry name" value="GAF-like_dom_sf"/>
</dbReference>
<dbReference type="NCBIfam" id="TIGR00229">
    <property type="entry name" value="sensory_box"/>
    <property type="match status" value="5"/>
</dbReference>
<feature type="domain" description="PAC" evidence="11">
    <location>
        <begin position="154"/>
        <end position="204"/>
    </location>
</feature>
<protein>
    <recommendedName>
        <fullName evidence="2">histidine kinase</fullName>
        <ecNumber evidence="2">2.7.13.3</ecNumber>
    </recommendedName>
</protein>
<evidence type="ECO:0000259" key="8">
    <source>
        <dbReference type="PROSITE" id="PS50109"/>
    </source>
</evidence>
<keyword evidence="4" id="KW-0808">Transferase</keyword>
<dbReference type="Gene3D" id="1.10.287.130">
    <property type="match status" value="1"/>
</dbReference>
<dbReference type="Pfam" id="PF00989">
    <property type="entry name" value="PAS"/>
    <property type="match status" value="1"/>
</dbReference>
<evidence type="ECO:0000256" key="6">
    <source>
        <dbReference type="PROSITE-ProRule" id="PRU00169"/>
    </source>
</evidence>
<dbReference type="InterPro" id="IPR004358">
    <property type="entry name" value="Sig_transdc_His_kin-like_C"/>
</dbReference>
<feature type="domain" description="PAS" evidence="10">
    <location>
        <begin position="493"/>
        <end position="545"/>
    </location>
</feature>
<comment type="catalytic activity">
    <reaction evidence="1">
        <text>ATP + protein L-histidine = ADP + protein N-phospho-L-histidine.</text>
        <dbReference type="EC" id="2.7.13.3"/>
    </reaction>
</comment>
<feature type="domain" description="Histidine kinase" evidence="8">
    <location>
        <begin position="907"/>
        <end position="1132"/>
    </location>
</feature>
<evidence type="ECO:0000259" key="9">
    <source>
        <dbReference type="PROSITE" id="PS50110"/>
    </source>
</evidence>
<feature type="domain" description="PAS" evidence="10">
    <location>
        <begin position="631"/>
        <end position="701"/>
    </location>
</feature>
<evidence type="ECO:0000256" key="4">
    <source>
        <dbReference type="ARBA" id="ARBA00022679"/>
    </source>
</evidence>
<dbReference type="Pfam" id="PF00512">
    <property type="entry name" value="HisKA"/>
    <property type="match status" value="1"/>
</dbReference>
<feature type="domain" description="PAS" evidence="10">
    <location>
        <begin position="783"/>
        <end position="838"/>
    </location>
</feature>
<dbReference type="Pfam" id="PF13185">
    <property type="entry name" value="GAF_2"/>
    <property type="match status" value="1"/>
</dbReference>
<dbReference type="Gene3D" id="3.30.450.40">
    <property type="match status" value="1"/>
</dbReference>
<evidence type="ECO:0000256" key="1">
    <source>
        <dbReference type="ARBA" id="ARBA00000085"/>
    </source>
</evidence>
<dbReference type="Gene3D" id="3.30.565.10">
    <property type="entry name" value="Histidine kinase-like ATPase, C-terminal domain"/>
    <property type="match status" value="1"/>
</dbReference>
<dbReference type="CDD" id="cd18161">
    <property type="entry name" value="REC_hyHK_blue-like"/>
    <property type="match status" value="1"/>
</dbReference>
<dbReference type="Gene3D" id="3.40.50.2300">
    <property type="match status" value="1"/>
</dbReference>
<dbReference type="SMART" id="SM00065">
    <property type="entry name" value="GAF"/>
    <property type="match status" value="1"/>
</dbReference>
<accession>A0ABS9W8M0</accession>
<dbReference type="SUPFAM" id="SSF55874">
    <property type="entry name" value="ATPase domain of HSP90 chaperone/DNA topoisomerase II/histidine kinase"/>
    <property type="match status" value="1"/>
</dbReference>
<keyword evidence="5" id="KW-0418">Kinase</keyword>
<feature type="domain" description="Response regulatory" evidence="9">
    <location>
        <begin position="1155"/>
        <end position="1271"/>
    </location>
</feature>
<dbReference type="InterPro" id="IPR011006">
    <property type="entry name" value="CheY-like_superfamily"/>
</dbReference>
<dbReference type="PROSITE" id="PS50110">
    <property type="entry name" value="RESPONSE_REGULATORY"/>
    <property type="match status" value="1"/>
</dbReference>
<dbReference type="InterPro" id="IPR036097">
    <property type="entry name" value="HisK_dim/P_sf"/>
</dbReference>
<evidence type="ECO:0000256" key="3">
    <source>
        <dbReference type="ARBA" id="ARBA00022553"/>
    </source>
</evidence>
<comment type="caution">
    <text evidence="12">The sequence shown here is derived from an EMBL/GenBank/DDBJ whole genome shotgun (WGS) entry which is preliminary data.</text>
</comment>
<dbReference type="SMART" id="SM00086">
    <property type="entry name" value="PAC"/>
    <property type="match status" value="4"/>
</dbReference>
<dbReference type="EMBL" id="JALBUU010000039">
    <property type="protein sequence ID" value="MCI0755645.1"/>
    <property type="molecule type" value="Genomic_DNA"/>
</dbReference>
<feature type="domain" description="PAS" evidence="10">
    <location>
        <begin position="79"/>
        <end position="152"/>
    </location>
</feature>
<dbReference type="InterPro" id="IPR003661">
    <property type="entry name" value="HisK_dim/P_dom"/>
</dbReference>
<dbReference type="SMART" id="SM00448">
    <property type="entry name" value="REC"/>
    <property type="match status" value="1"/>
</dbReference>
<keyword evidence="3 6" id="KW-0597">Phosphoprotein</keyword>
<dbReference type="RefSeq" id="WP_157986002.1">
    <property type="nucleotide sequence ID" value="NZ_JALBUU010000039.1"/>
</dbReference>
<dbReference type="PROSITE" id="PS50109">
    <property type="entry name" value="HIS_KIN"/>
    <property type="match status" value="1"/>
</dbReference>
<evidence type="ECO:0000313" key="13">
    <source>
        <dbReference type="Proteomes" id="UP001201985"/>
    </source>
</evidence>
<name>A0ABS9W8M0_9PROT</name>
<feature type="domain" description="PAC" evidence="11">
    <location>
        <begin position="704"/>
        <end position="756"/>
    </location>
</feature>
<dbReference type="InterPro" id="IPR052162">
    <property type="entry name" value="Sensor_kinase/Photoreceptor"/>
</dbReference>
<dbReference type="Pfam" id="PF08447">
    <property type="entry name" value="PAS_3"/>
    <property type="match status" value="2"/>
</dbReference>
<keyword evidence="13" id="KW-1185">Reference proteome</keyword>
<feature type="coiled-coil region" evidence="7">
    <location>
        <begin position="13"/>
        <end position="75"/>
    </location>
</feature>
<dbReference type="SUPFAM" id="SSF52172">
    <property type="entry name" value="CheY-like"/>
    <property type="match status" value="1"/>
</dbReference>
<dbReference type="InterPro" id="IPR001789">
    <property type="entry name" value="Sig_transdc_resp-reg_receiver"/>
</dbReference>
<dbReference type="InterPro" id="IPR001610">
    <property type="entry name" value="PAC"/>
</dbReference>
<evidence type="ECO:0000313" key="12">
    <source>
        <dbReference type="EMBL" id="MCI0755645.1"/>
    </source>
</evidence>
<evidence type="ECO:0000259" key="11">
    <source>
        <dbReference type="PROSITE" id="PS50113"/>
    </source>
</evidence>
<dbReference type="InterPro" id="IPR003018">
    <property type="entry name" value="GAF"/>
</dbReference>
<dbReference type="InterPro" id="IPR005467">
    <property type="entry name" value="His_kinase_dom"/>
</dbReference>
<dbReference type="PROSITE" id="PS50112">
    <property type="entry name" value="PAS"/>
    <property type="match status" value="5"/>
</dbReference>
<dbReference type="InterPro" id="IPR035965">
    <property type="entry name" value="PAS-like_dom_sf"/>
</dbReference>
<dbReference type="InterPro" id="IPR003594">
    <property type="entry name" value="HATPase_dom"/>
</dbReference>
<keyword evidence="7" id="KW-0175">Coiled coil</keyword>
<dbReference type="Proteomes" id="UP001201985">
    <property type="component" value="Unassembled WGS sequence"/>
</dbReference>
<gene>
    <name evidence="12" type="ORF">MON41_18280</name>
</gene>
<dbReference type="InterPro" id="IPR000700">
    <property type="entry name" value="PAS-assoc_C"/>
</dbReference>
<dbReference type="EC" id="2.7.13.3" evidence="2"/>
<reference evidence="12 13" key="1">
    <citation type="submission" date="2022-03" db="EMBL/GenBank/DDBJ databases">
        <title>Complete genome analysis of Roseomonas KG 17.1 : a prolific producer of plant growth promoters.</title>
        <authorList>
            <person name="Saadouli I."/>
            <person name="Najjari A."/>
            <person name="Mosbah A."/>
            <person name="Ouzari H.I."/>
        </authorList>
    </citation>
    <scope>NUCLEOTIDE SEQUENCE [LARGE SCALE GENOMIC DNA]</scope>
    <source>
        <strain evidence="12 13">KG17-1</strain>
    </source>
</reference>
<dbReference type="SMART" id="SM00091">
    <property type="entry name" value="PAS"/>
    <property type="match status" value="5"/>
</dbReference>
<dbReference type="PROSITE" id="PS50113">
    <property type="entry name" value="PAC"/>
    <property type="match status" value="2"/>
</dbReference>
<dbReference type="CDD" id="cd00130">
    <property type="entry name" value="PAS"/>
    <property type="match status" value="5"/>
</dbReference>
<dbReference type="InterPro" id="IPR013656">
    <property type="entry name" value="PAS_4"/>
</dbReference>
<organism evidence="12 13">
    <name type="scientific">Teichococcus vastitatis</name>
    <dbReference type="NCBI Taxonomy" id="2307076"/>
    <lineage>
        <taxon>Bacteria</taxon>
        <taxon>Pseudomonadati</taxon>
        <taxon>Pseudomonadota</taxon>
        <taxon>Alphaproteobacteria</taxon>
        <taxon>Acetobacterales</taxon>
        <taxon>Roseomonadaceae</taxon>
        <taxon>Roseomonas</taxon>
    </lineage>
</organism>
<dbReference type="SUPFAM" id="SSF55785">
    <property type="entry name" value="PYP-like sensor domain (PAS domain)"/>
    <property type="match status" value="5"/>
</dbReference>
<dbReference type="PRINTS" id="PR00344">
    <property type="entry name" value="BCTRLSENSOR"/>
</dbReference>
<dbReference type="Gene3D" id="3.30.450.20">
    <property type="entry name" value="PAS domain"/>
    <property type="match status" value="5"/>
</dbReference>